<protein>
    <submittedName>
        <fullName evidence="1">ENT domain-containing protein</fullName>
    </submittedName>
</protein>
<organism evidence="1 2">
    <name type="scientific">Citrus sinensis</name>
    <name type="common">Sweet orange</name>
    <name type="synonym">Citrus aurantium var. sinensis</name>
    <dbReference type="NCBI Taxonomy" id="2711"/>
    <lineage>
        <taxon>Eukaryota</taxon>
        <taxon>Viridiplantae</taxon>
        <taxon>Streptophyta</taxon>
        <taxon>Embryophyta</taxon>
        <taxon>Tracheophyta</taxon>
        <taxon>Spermatophyta</taxon>
        <taxon>Magnoliopsida</taxon>
        <taxon>eudicotyledons</taxon>
        <taxon>Gunneridae</taxon>
        <taxon>Pentapetalae</taxon>
        <taxon>rosids</taxon>
        <taxon>malvids</taxon>
        <taxon>Sapindales</taxon>
        <taxon>Rutaceae</taxon>
        <taxon>Aurantioideae</taxon>
        <taxon>Citrus</taxon>
    </lineage>
</organism>
<accession>A0ACB8MIZ7</accession>
<gene>
    <name evidence="1" type="ORF">KPL71_010023</name>
</gene>
<proteinExistence type="predicted"/>
<dbReference type="Proteomes" id="UP000829398">
    <property type="component" value="Chromosome 3"/>
</dbReference>
<evidence type="ECO:0000313" key="1">
    <source>
        <dbReference type="EMBL" id="KAH9785634.1"/>
    </source>
</evidence>
<sequence>MIITKLCSVLFVNIYLSFPGLRFEFGIMKFRKGDSVEVLRRVHDPCGSWFPGTIVSVDGNDYVIRYKFLLDDEGELILEKVPGVDIRPLPLCEAANRWRVGDIAEVFDNQCWRVGKIAKVLQNNGYVVRLSGSIQLKEFHVANIRVRKSWHNSQWSVTGKVAQDKQFTTKNDSKYSLDLLSIAPSLKIGKDLPLGEDGRNDSKMYFRMGTMKRCHADYFERNSRNLVIAGSHKKRNSSTWAGGCNRPQTGTPPLFRQVVDISFPRVQLDEKFIGGSTDMETKMAKATTDGFHISSTPLLSNENSNQCSVASCSSNDFDDHPAENVHASVENISSNSDAESSFPSLSGKKHEFPSSRHKLEVDIHELELHAYESTVQALYASGPLSWEQESLLTNLRLSLNISDEEHLLQLRHLLSAQVA</sequence>
<name>A0ACB8MIZ7_CITSI</name>
<comment type="caution">
    <text evidence="1">The sequence shown here is derived from an EMBL/GenBank/DDBJ whole genome shotgun (WGS) entry which is preliminary data.</text>
</comment>
<reference evidence="2" key="1">
    <citation type="journal article" date="2023" name="Hortic. Res.">
        <title>A chromosome-level phased genome enabling allele-level studies in sweet orange: a case study on citrus Huanglongbing tolerance.</title>
        <authorList>
            <person name="Wu B."/>
            <person name="Yu Q."/>
            <person name="Deng Z."/>
            <person name="Duan Y."/>
            <person name="Luo F."/>
            <person name="Gmitter F. Jr."/>
        </authorList>
    </citation>
    <scope>NUCLEOTIDE SEQUENCE [LARGE SCALE GENOMIC DNA]</scope>
    <source>
        <strain evidence="2">cv. Valencia</strain>
    </source>
</reference>
<evidence type="ECO:0000313" key="2">
    <source>
        <dbReference type="Proteomes" id="UP000829398"/>
    </source>
</evidence>
<dbReference type="EMBL" id="CM039172">
    <property type="protein sequence ID" value="KAH9785634.1"/>
    <property type="molecule type" value="Genomic_DNA"/>
</dbReference>
<keyword evidence="2" id="KW-1185">Reference proteome</keyword>